<comment type="catalytic activity">
    <reaction evidence="1">
        <text>Thiol-dependent hydrolysis of ester, thioester, amide, peptide and isopeptide bonds formed by the C-terminal Gly of ubiquitin (a 76-residue protein attached to proteins as an intracellular targeting signal).</text>
        <dbReference type="EC" id="3.4.19.12"/>
    </reaction>
</comment>
<keyword evidence="6" id="KW-0694">RNA-binding</keyword>
<keyword evidence="5 7" id="KW-0378">Hydrolase</keyword>
<evidence type="ECO:0000313" key="12">
    <source>
        <dbReference type="Proteomes" id="UP000663828"/>
    </source>
</evidence>
<gene>
    <name evidence="11" type="ORF">XAT740_LOCUS8863</name>
</gene>
<reference evidence="11" key="1">
    <citation type="submission" date="2021-02" db="EMBL/GenBank/DDBJ databases">
        <authorList>
            <person name="Nowell W R."/>
        </authorList>
    </citation>
    <scope>NUCLEOTIDE SEQUENCE</scope>
</reference>
<feature type="active site" evidence="7">
    <location>
        <position position="271"/>
    </location>
</feature>
<dbReference type="EMBL" id="CAJNOR010000447">
    <property type="protein sequence ID" value="CAF0917538.1"/>
    <property type="molecule type" value="Genomic_DNA"/>
</dbReference>
<keyword evidence="4" id="KW-0833">Ubl conjugation pathway</keyword>
<dbReference type="CDD" id="cd00590">
    <property type="entry name" value="RRM_SF"/>
    <property type="match status" value="1"/>
</dbReference>
<dbReference type="CDD" id="cd14273">
    <property type="entry name" value="UBA_TAP-C_like"/>
    <property type="match status" value="1"/>
</dbReference>
<dbReference type="SMART" id="SM00360">
    <property type="entry name" value="RRM"/>
    <property type="match status" value="2"/>
</dbReference>
<evidence type="ECO:0000256" key="5">
    <source>
        <dbReference type="ARBA" id="ARBA00022801"/>
    </source>
</evidence>
<dbReference type="GO" id="GO:0003723">
    <property type="term" value="F:RNA binding"/>
    <property type="evidence" value="ECO:0007669"/>
    <property type="project" value="UniProtKB-UniRule"/>
</dbReference>
<keyword evidence="3" id="KW-0645">Protease</keyword>
<sequence length="623" mass="73581">MLTSLPSMSQSQSNDRTLYKFQELTGLNLEDCIYFLTEYNWNLQRILEDYYNGKEFKGKFSNAKHDKNTATANTGNSNIYSHASRSFRCADLGNHYTKSNQSSQEFDDDRYYAFLLQKYGDGDDSARRNRREHQHQQQRLEPKDKIPVDNQSSFQAIYHEKQEFRRCGIHSLNNLFQIPHLFTYEHLETIIREFNKNSNHDYSQFWIGDYDLRVLIEAIKRCGFNVRQINFYNGESLQDLPWDSYFGLLININGNHWFTIKNLQGIYYNLDSTFHKPSQIGSKTDLNITFVLLVFALFSRMTNQFNKDKEPLVVLNNVKTLSTKSVERYCRMYDKDLCCFRRKTLSYHPCIHVLFSSMITAKNFLNDRPHYIQKCRVNASLLSDARDGPNFVFVSIGRYIPISEDSLFDYTSIHFGRVLNCILYDTRGYAFIEFAQVNDANRAIRSSNHQINGYPFEYYPRNHSSKMLPQLTLTRLVHIGNYLPQDQEKLSSFYFPHLKTFTIHQNCYGQMYILGLFDINDSIKLLFQRAFCLNGRVLNIFNENDDQLNECANYLLVRNVASRLTDYNLLEYFSQFGRVLNCHRYGQTNAYRIQYRDRQSLTQVLEYNRIHAIKSVQVQIERE</sequence>
<evidence type="ECO:0000256" key="2">
    <source>
        <dbReference type="ARBA" id="ARBA00012759"/>
    </source>
</evidence>
<evidence type="ECO:0000313" key="11">
    <source>
        <dbReference type="EMBL" id="CAF0917538.1"/>
    </source>
</evidence>
<proteinExistence type="predicted"/>
<dbReference type="PANTHER" id="PTHR13291:SF0">
    <property type="entry name" value="JOSEPHIN-LIKE PROTEIN"/>
    <property type="match status" value="1"/>
</dbReference>
<keyword evidence="12" id="KW-1185">Reference proteome</keyword>
<dbReference type="GO" id="GO:0004843">
    <property type="term" value="F:cysteine-type deubiquitinase activity"/>
    <property type="evidence" value="ECO:0007669"/>
    <property type="project" value="UniProtKB-EC"/>
</dbReference>
<dbReference type="InterPro" id="IPR040053">
    <property type="entry name" value="JOSD1/2"/>
</dbReference>
<accession>A0A814AUF5</accession>
<dbReference type="Pfam" id="PF00076">
    <property type="entry name" value="RRM_1"/>
    <property type="match status" value="1"/>
</dbReference>
<protein>
    <recommendedName>
        <fullName evidence="2">ubiquitinyl hydrolase 1</fullName>
        <ecNumber evidence="2">3.4.19.12</ecNumber>
    </recommendedName>
</protein>
<dbReference type="Proteomes" id="UP000663828">
    <property type="component" value="Unassembled WGS sequence"/>
</dbReference>
<dbReference type="PROSITE" id="PS50102">
    <property type="entry name" value="RRM"/>
    <property type="match status" value="1"/>
</dbReference>
<organism evidence="11 12">
    <name type="scientific">Adineta ricciae</name>
    <name type="common">Rotifer</name>
    <dbReference type="NCBI Taxonomy" id="249248"/>
    <lineage>
        <taxon>Eukaryota</taxon>
        <taxon>Metazoa</taxon>
        <taxon>Spiralia</taxon>
        <taxon>Gnathifera</taxon>
        <taxon>Rotifera</taxon>
        <taxon>Eurotatoria</taxon>
        <taxon>Bdelloidea</taxon>
        <taxon>Adinetida</taxon>
        <taxon>Adinetidae</taxon>
        <taxon>Adineta</taxon>
    </lineage>
</organism>
<dbReference type="PANTHER" id="PTHR13291">
    <property type="entry name" value="JOSEPHIN 1, 2"/>
    <property type="match status" value="1"/>
</dbReference>
<evidence type="ECO:0000256" key="8">
    <source>
        <dbReference type="SAM" id="MobiDB-lite"/>
    </source>
</evidence>
<dbReference type="InterPro" id="IPR006155">
    <property type="entry name" value="Josephin"/>
</dbReference>
<dbReference type="Gene3D" id="3.90.70.40">
    <property type="match status" value="1"/>
</dbReference>
<feature type="active site" evidence="7">
    <location>
        <position position="167"/>
    </location>
</feature>
<dbReference type="EC" id="3.4.19.12" evidence="2"/>
<dbReference type="SUPFAM" id="SSF54928">
    <property type="entry name" value="RNA-binding domain, RBD"/>
    <property type="match status" value="1"/>
</dbReference>
<name>A0A814AUF5_ADIRI</name>
<dbReference type="InterPro" id="IPR012677">
    <property type="entry name" value="Nucleotide-bd_a/b_plait_sf"/>
</dbReference>
<comment type="caution">
    <text evidence="11">The sequence shown here is derived from an EMBL/GenBank/DDBJ whole genome shotgun (WGS) entry which is preliminary data.</text>
</comment>
<evidence type="ECO:0000256" key="6">
    <source>
        <dbReference type="PROSITE-ProRule" id="PRU00176"/>
    </source>
</evidence>
<feature type="compositionally biased region" description="Basic and acidic residues" evidence="8">
    <location>
        <begin position="134"/>
        <end position="146"/>
    </location>
</feature>
<feature type="domain" description="RRM" evidence="9">
    <location>
        <begin position="390"/>
        <end position="468"/>
    </location>
</feature>
<evidence type="ECO:0000259" key="9">
    <source>
        <dbReference type="PROSITE" id="PS50102"/>
    </source>
</evidence>
<dbReference type="Gene3D" id="3.30.70.330">
    <property type="match status" value="1"/>
</dbReference>
<evidence type="ECO:0000256" key="1">
    <source>
        <dbReference type="ARBA" id="ARBA00000707"/>
    </source>
</evidence>
<dbReference type="GO" id="GO:0006508">
    <property type="term" value="P:proteolysis"/>
    <property type="evidence" value="ECO:0007669"/>
    <property type="project" value="UniProtKB-KW"/>
</dbReference>
<dbReference type="InterPro" id="IPR000504">
    <property type="entry name" value="RRM_dom"/>
</dbReference>
<feature type="region of interest" description="Disordered" evidence="8">
    <location>
        <begin position="122"/>
        <end position="146"/>
    </location>
</feature>
<evidence type="ECO:0000256" key="3">
    <source>
        <dbReference type="ARBA" id="ARBA00022670"/>
    </source>
</evidence>
<dbReference type="PROSITE" id="PS50957">
    <property type="entry name" value="JOSEPHIN"/>
    <property type="match status" value="1"/>
</dbReference>
<dbReference type="SMART" id="SM01246">
    <property type="entry name" value="Josephin"/>
    <property type="match status" value="1"/>
</dbReference>
<evidence type="ECO:0000256" key="4">
    <source>
        <dbReference type="ARBA" id="ARBA00022786"/>
    </source>
</evidence>
<evidence type="ECO:0000256" key="7">
    <source>
        <dbReference type="PROSITE-ProRule" id="PRU00331"/>
    </source>
</evidence>
<dbReference type="Gene3D" id="1.10.8.10">
    <property type="entry name" value="DNA helicase RuvA subunit, C-terminal domain"/>
    <property type="match status" value="1"/>
</dbReference>
<dbReference type="GO" id="GO:0016579">
    <property type="term" value="P:protein deubiquitination"/>
    <property type="evidence" value="ECO:0007669"/>
    <property type="project" value="InterPro"/>
</dbReference>
<dbReference type="AlphaFoldDB" id="A0A814AUF5"/>
<dbReference type="Pfam" id="PF02099">
    <property type="entry name" value="Josephin"/>
    <property type="match status" value="1"/>
</dbReference>
<dbReference type="InterPro" id="IPR035979">
    <property type="entry name" value="RBD_domain_sf"/>
</dbReference>
<feature type="domain" description="Josephin" evidence="10">
    <location>
        <begin position="154"/>
        <end position="319"/>
    </location>
</feature>
<evidence type="ECO:0000259" key="10">
    <source>
        <dbReference type="PROSITE" id="PS50957"/>
    </source>
</evidence>
<feature type="active site" evidence="7">
    <location>
        <position position="256"/>
    </location>
</feature>